<keyword evidence="1" id="KW-1133">Transmembrane helix</keyword>
<protein>
    <submittedName>
        <fullName evidence="2">Uncharacterized protein</fullName>
    </submittedName>
</protein>
<name>A0ABR9N5C7_9MICO</name>
<evidence type="ECO:0000313" key="2">
    <source>
        <dbReference type="EMBL" id="MBE1878865.1"/>
    </source>
</evidence>
<proteinExistence type="predicted"/>
<dbReference type="RefSeq" id="WP_192865423.1">
    <property type="nucleotide sequence ID" value="NZ_JADAQT010000112.1"/>
</dbReference>
<comment type="caution">
    <text evidence="2">The sequence shown here is derived from an EMBL/GenBank/DDBJ whole genome shotgun (WGS) entry which is preliminary data.</text>
</comment>
<feature type="transmembrane region" description="Helical" evidence="1">
    <location>
        <begin position="33"/>
        <end position="54"/>
    </location>
</feature>
<keyword evidence="1" id="KW-0472">Membrane</keyword>
<dbReference type="Proteomes" id="UP000625527">
    <property type="component" value="Unassembled WGS sequence"/>
</dbReference>
<sequence length="78" mass="8139">MSGLGRWSLWTGLGLVVVAVVCVALTLVPVGVIAGVLGVVALGIAGYDAIYNALDRAELRRRAARAERERGQGHRPGS</sequence>
<feature type="transmembrane region" description="Helical" evidence="1">
    <location>
        <begin position="7"/>
        <end position="27"/>
    </location>
</feature>
<organism evidence="2 3">
    <name type="scientific">Myceligenerans pegani</name>
    <dbReference type="NCBI Taxonomy" id="2776917"/>
    <lineage>
        <taxon>Bacteria</taxon>
        <taxon>Bacillati</taxon>
        <taxon>Actinomycetota</taxon>
        <taxon>Actinomycetes</taxon>
        <taxon>Micrococcales</taxon>
        <taxon>Promicromonosporaceae</taxon>
        <taxon>Myceligenerans</taxon>
    </lineage>
</organism>
<evidence type="ECO:0000313" key="3">
    <source>
        <dbReference type="Proteomes" id="UP000625527"/>
    </source>
</evidence>
<accession>A0ABR9N5C7</accession>
<dbReference type="EMBL" id="JADAQT010000112">
    <property type="protein sequence ID" value="MBE1878865.1"/>
    <property type="molecule type" value="Genomic_DNA"/>
</dbReference>
<keyword evidence="1" id="KW-0812">Transmembrane</keyword>
<evidence type="ECO:0000256" key="1">
    <source>
        <dbReference type="SAM" id="Phobius"/>
    </source>
</evidence>
<reference evidence="2 3" key="1">
    <citation type="submission" date="2020-10" db="EMBL/GenBank/DDBJ databases">
        <title>Myceligenerans pegani sp. nov., an endophytic actinomycete isolated from Peganum harmala L. in Xinjiang, China.</title>
        <authorList>
            <person name="Xin L."/>
        </authorList>
    </citation>
    <scope>NUCLEOTIDE SEQUENCE [LARGE SCALE GENOMIC DNA]</scope>
    <source>
        <strain evidence="2 3">TRM65318</strain>
    </source>
</reference>
<keyword evidence="3" id="KW-1185">Reference proteome</keyword>
<gene>
    <name evidence="2" type="ORF">IHE71_24545</name>
</gene>